<keyword evidence="7" id="KW-1015">Disulfide bond</keyword>
<keyword evidence="6" id="KW-0106">Calcium</keyword>
<evidence type="ECO:0000313" key="9">
    <source>
        <dbReference type="EMBL" id="TNN46028.1"/>
    </source>
</evidence>
<dbReference type="Proteomes" id="UP000314294">
    <property type="component" value="Unassembled WGS sequence"/>
</dbReference>
<dbReference type="InterPro" id="IPR051941">
    <property type="entry name" value="BG_Antigen-Binding_Lectin"/>
</dbReference>
<comment type="subunit">
    <text evidence="3">Homotrimer.</text>
</comment>
<comment type="caution">
    <text evidence="9">The sequence shown here is derived from an EMBL/GenBank/DDBJ whole genome shotgun (WGS) entry which is preliminary data.</text>
</comment>
<reference evidence="9 10" key="1">
    <citation type="submission" date="2019-03" db="EMBL/GenBank/DDBJ databases">
        <title>First draft genome of Liparis tanakae, snailfish: a comprehensive survey of snailfish specific genes.</title>
        <authorList>
            <person name="Kim W."/>
            <person name="Song I."/>
            <person name="Jeong J.-H."/>
            <person name="Kim D."/>
            <person name="Kim S."/>
            <person name="Ryu S."/>
            <person name="Song J.Y."/>
            <person name="Lee S.K."/>
        </authorList>
    </citation>
    <scope>NUCLEOTIDE SEQUENCE [LARGE SCALE GENOMIC DNA]</scope>
    <source>
        <tissue evidence="9">Muscle</tissue>
    </source>
</reference>
<evidence type="ECO:0000256" key="5">
    <source>
        <dbReference type="ARBA" id="ARBA00022734"/>
    </source>
</evidence>
<evidence type="ECO:0000313" key="10">
    <source>
        <dbReference type="Proteomes" id="UP000314294"/>
    </source>
</evidence>
<dbReference type="InterPro" id="IPR016187">
    <property type="entry name" value="CTDL_fold"/>
</dbReference>
<gene>
    <name evidence="9" type="primary">FUCL1_8</name>
    <name evidence="9" type="ORF">EYF80_043784</name>
</gene>
<dbReference type="SMART" id="SM00034">
    <property type="entry name" value="CLECT"/>
    <property type="match status" value="1"/>
</dbReference>
<name>A0A4Z2FXK0_9TELE</name>
<dbReference type="InterPro" id="IPR008979">
    <property type="entry name" value="Galactose-bd-like_sf"/>
</dbReference>
<dbReference type="CDD" id="cd00037">
    <property type="entry name" value="CLECT"/>
    <property type="match status" value="1"/>
</dbReference>
<accession>A0A4Z2FXK0</accession>
<dbReference type="GO" id="GO:0001868">
    <property type="term" value="P:regulation of complement activation, lectin pathway"/>
    <property type="evidence" value="ECO:0007669"/>
    <property type="project" value="UniProtKB-ARBA"/>
</dbReference>
<evidence type="ECO:0000256" key="4">
    <source>
        <dbReference type="ARBA" id="ARBA00022723"/>
    </source>
</evidence>
<dbReference type="Pfam" id="PF00059">
    <property type="entry name" value="Lectin_C"/>
    <property type="match status" value="1"/>
</dbReference>
<feature type="domain" description="C-type lectin" evidence="8">
    <location>
        <begin position="116"/>
        <end position="234"/>
    </location>
</feature>
<dbReference type="AlphaFoldDB" id="A0A4Z2FXK0"/>
<dbReference type="GO" id="GO:0010185">
    <property type="term" value="P:regulation of cellular defense response"/>
    <property type="evidence" value="ECO:0007669"/>
    <property type="project" value="UniProtKB-ARBA"/>
</dbReference>
<organism evidence="9 10">
    <name type="scientific">Liparis tanakae</name>
    <name type="common">Tanaka's snailfish</name>
    <dbReference type="NCBI Taxonomy" id="230148"/>
    <lineage>
        <taxon>Eukaryota</taxon>
        <taxon>Metazoa</taxon>
        <taxon>Chordata</taxon>
        <taxon>Craniata</taxon>
        <taxon>Vertebrata</taxon>
        <taxon>Euteleostomi</taxon>
        <taxon>Actinopterygii</taxon>
        <taxon>Neopterygii</taxon>
        <taxon>Teleostei</taxon>
        <taxon>Neoteleostei</taxon>
        <taxon>Acanthomorphata</taxon>
        <taxon>Eupercaria</taxon>
        <taxon>Perciformes</taxon>
        <taxon>Cottioidei</taxon>
        <taxon>Cottales</taxon>
        <taxon>Liparidae</taxon>
        <taxon>Liparis</taxon>
    </lineage>
</organism>
<dbReference type="SMART" id="SM00607">
    <property type="entry name" value="FTP"/>
    <property type="match status" value="1"/>
</dbReference>
<keyword evidence="5" id="KW-0430">Lectin</keyword>
<dbReference type="PANTHER" id="PTHR45713">
    <property type="entry name" value="FTP DOMAIN-CONTAINING PROTEIN"/>
    <property type="match status" value="1"/>
</dbReference>
<dbReference type="PANTHER" id="PTHR45713:SF6">
    <property type="entry name" value="F5_8 TYPE C DOMAIN-CONTAINING PROTEIN"/>
    <property type="match status" value="1"/>
</dbReference>
<dbReference type="Pfam" id="PF22633">
    <property type="entry name" value="F5_F8_type_C_2"/>
    <property type="match status" value="1"/>
</dbReference>
<evidence type="ECO:0000256" key="1">
    <source>
        <dbReference type="ARBA" id="ARBA00002219"/>
    </source>
</evidence>
<dbReference type="InterPro" id="IPR006585">
    <property type="entry name" value="FTP1"/>
</dbReference>
<dbReference type="GO" id="GO:0046872">
    <property type="term" value="F:metal ion binding"/>
    <property type="evidence" value="ECO:0007669"/>
    <property type="project" value="UniProtKB-KW"/>
</dbReference>
<dbReference type="Gene3D" id="2.60.120.260">
    <property type="entry name" value="Galactose-binding domain-like"/>
    <property type="match status" value="1"/>
</dbReference>
<proteinExistence type="inferred from homology"/>
<dbReference type="Gene3D" id="3.10.100.10">
    <property type="entry name" value="Mannose-Binding Protein A, subunit A"/>
    <property type="match status" value="1"/>
</dbReference>
<evidence type="ECO:0000259" key="8">
    <source>
        <dbReference type="PROSITE" id="PS50041"/>
    </source>
</evidence>
<evidence type="ECO:0000256" key="2">
    <source>
        <dbReference type="ARBA" id="ARBA00010147"/>
    </source>
</evidence>
<keyword evidence="4" id="KW-0479">Metal-binding</keyword>
<dbReference type="InterPro" id="IPR018378">
    <property type="entry name" value="C-type_lectin_CS"/>
</dbReference>
<protein>
    <submittedName>
        <fullName evidence="9">Fucolectin-1</fullName>
    </submittedName>
</protein>
<dbReference type="InterPro" id="IPR016186">
    <property type="entry name" value="C-type_lectin-like/link_sf"/>
</dbReference>
<evidence type="ECO:0000256" key="6">
    <source>
        <dbReference type="ARBA" id="ARBA00022837"/>
    </source>
</evidence>
<comment type="function">
    <text evidence="1">Acts as a defensive agent. Recognizes blood group fucosylated oligosaccharides including A, B, H and Lewis B-type antigens. Does not recognize Lewis A antigen and has low affinity for monovalent haptens.</text>
</comment>
<comment type="similarity">
    <text evidence="2">Belongs to the fucolectin family.</text>
</comment>
<dbReference type="GO" id="GO:0042806">
    <property type="term" value="F:fucose binding"/>
    <property type="evidence" value="ECO:0007669"/>
    <property type="project" value="UniProtKB-ARBA"/>
</dbReference>
<dbReference type="PROSITE" id="PS50041">
    <property type="entry name" value="C_TYPE_LECTIN_2"/>
    <property type="match status" value="1"/>
</dbReference>
<dbReference type="OrthoDB" id="547680at2759"/>
<sequence length="296" mass="33744">MISCTHTSEEEKSWWRLILPAMYRITSVSITNRNIFPDRINNAMILIGICPMNNSNNNPICAVIPSIPSGGTRTFNCGGMIGRFVNVYQKSNYLTICELEVYGELVTPSPSFGAVVMGRNVVVVEKKLSWSDALLYCRDFYWDLLSIRSEEEQVEVGEVLSTASFPLTKHVWLGLRRYLMDGTWFWMSGLSVDYSSWETDHIWRVTSPCGGIDTSGHFHWNDLPCGDHLHFICLTGEDFLIYIYIAFFLQIQIDAAEPEVLSLLPRVFRFLKELVAYTTHNATGLPATVWQENWAC</sequence>
<keyword evidence="10" id="KW-1185">Reference proteome</keyword>
<dbReference type="EMBL" id="SRLO01000813">
    <property type="protein sequence ID" value="TNN46028.1"/>
    <property type="molecule type" value="Genomic_DNA"/>
</dbReference>
<dbReference type="SUPFAM" id="SSF56436">
    <property type="entry name" value="C-type lectin-like"/>
    <property type="match status" value="1"/>
</dbReference>
<evidence type="ECO:0000256" key="3">
    <source>
        <dbReference type="ARBA" id="ARBA00011233"/>
    </source>
</evidence>
<dbReference type="InterPro" id="IPR001304">
    <property type="entry name" value="C-type_lectin-like"/>
</dbReference>
<dbReference type="SUPFAM" id="SSF49785">
    <property type="entry name" value="Galactose-binding domain-like"/>
    <property type="match status" value="1"/>
</dbReference>
<evidence type="ECO:0000256" key="7">
    <source>
        <dbReference type="ARBA" id="ARBA00023157"/>
    </source>
</evidence>
<dbReference type="PROSITE" id="PS00615">
    <property type="entry name" value="C_TYPE_LECTIN_1"/>
    <property type="match status" value="1"/>
</dbReference>